<dbReference type="Proteomes" id="UP000001887">
    <property type="component" value="Chromosome"/>
</dbReference>
<sequence>MQPDRTPPVVSILPQVGCVLLIFLIIGLGFLSLVFGGMQTALEKLHFSPSGATLTIFAIIVGSMINLPLMRVRRDVEQATASGIWQVRQQWVPMMRRSQLETIIAVNVGGCIIPLLIAVFEGTYVRSHSSQAILALVISAAINIAICHAIARPVPGVGIVMPAFLPPLAAIGCAWILLWSDRYDDVRAPVAFIAGVLGPLVGADLLNFRHFERISAGVLSIGGAGSFDAIVISGLLAAFFV</sequence>
<dbReference type="STRING" id="530564.Psta_0992"/>
<evidence type="ECO:0000256" key="1">
    <source>
        <dbReference type="SAM" id="Phobius"/>
    </source>
</evidence>
<feature type="transmembrane region" description="Helical" evidence="1">
    <location>
        <begin position="47"/>
        <end position="65"/>
    </location>
</feature>
<feature type="transmembrane region" description="Helical" evidence="1">
    <location>
        <begin position="157"/>
        <end position="178"/>
    </location>
</feature>
<proteinExistence type="predicted"/>
<feature type="transmembrane region" description="Helical" evidence="1">
    <location>
        <begin position="132"/>
        <end position="151"/>
    </location>
</feature>
<feature type="transmembrane region" description="Helical" evidence="1">
    <location>
        <begin position="102"/>
        <end position="120"/>
    </location>
</feature>
<evidence type="ECO:0000313" key="3">
    <source>
        <dbReference type="Proteomes" id="UP000001887"/>
    </source>
</evidence>
<keyword evidence="1" id="KW-0812">Transmembrane</keyword>
<keyword evidence="1" id="KW-0472">Membrane</keyword>
<organism evidence="2 3">
    <name type="scientific">Pirellula staleyi (strain ATCC 27377 / DSM 6068 / ICPB 4128)</name>
    <name type="common">Pirella staleyi</name>
    <dbReference type="NCBI Taxonomy" id="530564"/>
    <lineage>
        <taxon>Bacteria</taxon>
        <taxon>Pseudomonadati</taxon>
        <taxon>Planctomycetota</taxon>
        <taxon>Planctomycetia</taxon>
        <taxon>Pirellulales</taxon>
        <taxon>Pirellulaceae</taxon>
        <taxon>Pirellula</taxon>
    </lineage>
</organism>
<gene>
    <name evidence="2" type="ordered locus">Psta_0992</name>
</gene>
<evidence type="ECO:0000313" key="2">
    <source>
        <dbReference type="EMBL" id="ADB15676.1"/>
    </source>
</evidence>
<feature type="transmembrane region" description="Helical" evidence="1">
    <location>
        <begin position="190"/>
        <end position="208"/>
    </location>
</feature>
<reference evidence="2 3" key="1">
    <citation type="journal article" date="2009" name="Stand. Genomic Sci.">
        <title>Complete genome sequence of Pirellula staleyi type strain (ATCC 27377).</title>
        <authorList>
            <person name="Clum A."/>
            <person name="Tindall B.J."/>
            <person name="Sikorski J."/>
            <person name="Ivanova N."/>
            <person name="Mavrommatis K."/>
            <person name="Lucas S."/>
            <person name="Glavina del Rio T."/>
            <person name="Nolan M."/>
            <person name="Chen F."/>
            <person name="Tice H."/>
            <person name="Pitluck S."/>
            <person name="Cheng J.F."/>
            <person name="Chertkov O."/>
            <person name="Brettin T."/>
            <person name="Han C."/>
            <person name="Detter J.C."/>
            <person name="Kuske C."/>
            <person name="Bruce D."/>
            <person name="Goodwin L."/>
            <person name="Ovchinikova G."/>
            <person name="Pati A."/>
            <person name="Mikhailova N."/>
            <person name="Chen A."/>
            <person name="Palaniappan K."/>
            <person name="Land M."/>
            <person name="Hauser L."/>
            <person name="Chang Y.J."/>
            <person name="Jeffries C.D."/>
            <person name="Chain P."/>
            <person name="Rohde M."/>
            <person name="Goker M."/>
            <person name="Bristow J."/>
            <person name="Eisen J.A."/>
            <person name="Markowitz V."/>
            <person name="Hugenholtz P."/>
            <person name="Kyrpides N.C."/>
            <person name="Klenk H.P."/>
            <person name="Lapidus A."/>
        </authorList>
    </citation>
    <scope>NUCLEOTIDE SEQUENCE [LARGE SCALE GENOMIC DNA]</scope>
    <source>
        <strain evidence="3">ATCC 27377 / DSM 6068 / ICPB 4128</strain>
    </source>
</reference>
<keyword evidence="1" id="KW-1133">Transmembrane helix</keyword>
<dbReference type="KEGG" id="psl:Psta_0992"/>
<protein>
    <recommendedName>
        <fullName evidence="4">DUF1614 domain-containing protein</fullName>
    </recommendedName>
</protein>
<feature type="transmembrane region" description="Helical" evidence="1">
    <location>
        <begin position="214"/>
        <end position="240"/>
    </location>
</feature>
<keyword evidence="3" id="KW-1185">Reference proteome</keyword>
<dbReference type="eggNOG" id="COG4089">
    <property type="taxonomic scope" value="Bacteria"/>
</dbReference>
<dbReference type="HOGENOM" id="CLU_082100_0_0_0"/>
<dbReference type="AlphaFoldDB" id="D2R859"/>
<name>D2R859_PIRSD</name>
<dbReference type="EMBL" id="CP001848">
    <property type="protein sequence ID" value="ADB15676.1"/>
    <property type="molecule type" value="Genomic_DNA"/>
</dbReference>
<feature type="transmembrane region" description="Helical" evidence="1">
    <location>
        <begin position="12"/>
        <end position="35"/>
    </location>
</feature>
<evidence type="ECO:0008006" key="4">
    <source>
        <dbReference type="Google" id="ProtNLM"/>
    </source>
</evidence>
<accession>D2R859</accession>
<dbReference type="OrthoDB" id="9782559at2"/>
<dbReference type="InterPro" id="IPR011672">
    <property type="entry name" value="DUF1614"/>
</dbReference>
<dbReference type="Pfam" id="PF07758">
    <property type="entry name" value="DUF1614"/>
    <property type="match status" value="1"/>
</dbReference>